<protein>
    <submittedName>
        <fullName evidence="2">Uncharacterized protein</fullName>
    </submittedName>
</protein>
<keyword evidence="1" id="KW-0812">Transmembrane</keyword>
<gene>
    <name evidence="2" type="ORF">VNO77_33615</name>
</gene>
<feature type="transmembrane region" description="Helical" evidence="1">
    <location>
        <begin position="12"/>
        <end position="36"/>
    </location>
</feature>
<comment type="caution">
    <text evidence="2">The sequence shown here is derived from an EMBL/GenBank/DDBJ whole genome shotgun (WGS) entry which is preliminary data.</text>
</comment>
<feature type="transmembrane region" description="Helical" evidence="1">
    <location>
        <begin position="48"/>
        <end position="69"/>
    </location>
</feature>
<dbReference type="AlphaFoldDB" id="A0AAN9KE88"/>
<proteinExistence type="predicted"/>
<dbReference type="EMBL" id="JAYMYQ010000008">
    <property type="protein sequence ID" value="KAK7315083.1"/>
    <property type="molecule type" value="Genomic_DNA"/>
</dbReference>
<organism evidence="2 3">
    <name type="scientific">Canavalia gladiata</name>
    <name type="common">Sword bean</name>
    <name type="synonym">Dolichos gladiatus</name>
    <dbReference type="NCBI Taxonomy" id="3824"/>
    <lineage>
        <taxon>Eukaryota</taxon>
        <taxon>Viridiplantae</taxon>
        <taxon>Streptophyta</taxon>
        <taxon>Embryophyta</taxon>
        <taxon>Tracheophyta</taxon>
        <taxon>Spermatophyta</taxon>
        <taxon>Magnoliopsida</taxon>
        <taxon>eudicotyledons</taxon>
        <taxon>Gunneridae</taxon>
        <taxon>Pentapetalae</taxon>
        <taxon>rosids</taxon>
        <taxon>fabids</taxon>
        <taxon>Fabales</taxon>
        <taxon>Fabaceae</taxon>
        <taxon>Papilionoideae</taxon>
        <taxon>50 kb inversion clade</taxon>
        <taxon>NPAAA clade</taxon>
        <taxon>indigoferoid/millettioid clade</taxon>
        <taxon>Phaseoleae</taxon>
        <taxon>Canavalia</taxon>
    </lineage>
</organism>
<evidence type="ECO:0000313" key="2">
    <source>
        <dbReference type="EMBL" id="KAK7315083.1"/>
    </source>
</evidence>
<evidence type="ECO:0000256" key="1">
    <source>
        <dbReference type="SAM" id="Phobius"/>
    </source>
</evidence>
<dbReference type="Proteomes" id="UP001367508">
    <property type="component" value="Unassembled WGS sequence"/>
</dbReference>
<keyword evidence="1" id="KW-1133">Transmembrane helix</keyword>
<reference evidence="2 3" key="1">
    <citation type="submission" date="2024-01" db="EMBL/GenBank/DDBJ databases">
        <title>The genomes of 5 underutilized Papilionoideae crops provide insights into root nodulation and disease resistanc.</title>
        <authorList>
            <person name="Jiang F."/>
        </authorList>
    </citation>
    <scope>NUCLEOTIDE SEQUENCE [LARGE SCALE GENOMIC DNA]</scope>
    <source>
        <strain evidence="2">LVBAO_FW01</strain>
        <tissue evidence="2">Leaves</tissue>
    </source>
</reference>
<name>A0AAN9KE88_CANGL</name>
<accession>A0AAN9KE88</accession>
<keyword evidence="1" id="KW-0472">Membrane</keyword>
<evidence type="ECO:0000313" key="3">
    <source>
        <dbReference type="Proteomes" id="UP001367508"/>
    </source>
</evidence>
<keyword evidence="3" id="KW-1185">Reference proteome</keyword>
<sequence length="111" mass="12626">MGNQGFVEPIHLLLNCMLRCITVIIYSSRSILYIIISSKNRRYMISDHLSSGLCSGCMMESAILLVISFPVEKFMHERKVVNYVLCAMKEVTLFSDDAKSKESAKQLMQLN</sequence>